<name>C8NID6_9LACT</name>
<dbReference type="HAMAP" id="MF_00652">
    <property type="entry name" value="UPF0246"/>
    <property type="match status" value="1"/>
</dbReference>
<organism evidence="2 3">
    <name type="scientific">Granulicatella adiacens ATCC 49175</name>
    <dbReference type="NCBI Taxonomy" id="638301"/>
    <lineage>
        <taxon>Bacteria</taxon>
        <taxon>Bacillati</taxon>
        <taxon>Bacillota</taxon>
        <taxon>Bacilli</taxon>
        <taxon>Lactobacillales</taxon>
        <taxon>Carnobacteriaceae</taxon>
        <taxon>Granulicatella</taxon>
    </lineage>
</organism>
<dbReference type="AlphaFoldDB" id="C8NID6"/>
<evidence type="ECO:0000256" key="1">
    <source>
        <dbReference type="HAMAP-Rule" id="MF_00652"/>
    </source>
</evidence>
<gene>
    <name evidence="2" type="ORF">HMPREF0444_1681</name>
</gene>
<dbReference type="PANTHER" id="PTHR30283">
    <property type="entry name" value="PEROXIDE STRESS RESPONSE PROTEIN YAAA"/>
    <property type="match status" value="1"/>
</dbReference>
<comment type="caution">
    <text evidence="2">The sequence shown here is derived from an EMBL/GenBank/DDBJ whole genome shotgun (WGS) entry which is preliminary data.</text>
</comment>
<evidence type="ECO:0000313" key="2">
    <source>
        <dbReference type="EMBL" id="EEW36562.1"/>
    </source>
</evidence>
<dbReference type="GO" id="GO:0033194">
    <property type="term" value="P:response to hydroperoxide"/>
    <property type="evidence" value="ECO:0007669"/>
    <property type="project" value="TreeGrafter"/>
</dbReference>
<dbReference type="InterPro" id="IPR005583">
    <property type="entry name" value="YaaA"/>
</dbReference>
<reference evidence="2 3" key="1">
    <citation type="submission" date="2009-08" db="EMBL/GenBank/DDBJ databases">
        <authorList>
            <person name="Muzny D."/>
            <person name="Qin X."/>
            <person name="Deng J."/>
            <person name="Jiang H."/>
            <person name="Liu Y."/>
            <person name="Qu J."/>
            <person name="Song X.-Z."/>
            <person name="Zhang L."/>
            <person name="Thornton R."/>
            <person name="Coyle M."/>
            <person name="Francisco L."/>
            <person name="Jackson L."/>
            <person name="Javaid M."/>
            <person name="Korchina V."/>
            <person name="Kovar C."/>
            <person name="Mata R."/>
            <person name="Mathew T."/>
            <person name="Ngo R."/>
            <person name="Nguyen L."/>
            <person name="Nguyen N."/>
            <person name="Okwuonu G."/>
            <person name="Ongeri F."/>
            <person name="Pham C."/>
            <person name="Simmons D."/>
            <person name="Wilczek-Boney K."/>
            <person name="Hale W."/>
            <person name="Jakkamsetti A."/>
            <person name="Pham P."/>
            <person name="Ruth R."/>
            <person name="San Lucas F."/>
            <person name="Warren J."/>
            <person name="Zhang J."/>
            <person name="Zhao Z."/>
            <person name="Zhou C."/>
            <person name="Zhu D."/>
            <person name="Lee S."/>
            <person name="Bess C."/>
            <person name="Blankenburg K."/>
            <person name="Forbes L."/>
            <person name="Fu Q."/>
            <person name="Gubbala S."/>
            <person name="Hirani K."/>
            <person name="Jayaseelan J.C."/>
            <person name="Lara F."/>
            <person name="Munidasa M."/>
            <person name="Palculict T."/>
            <person name="Patil S."/>
            <person name="Pu L.-L."/>
            <person name="Saada N."/>
            <person name="Tang L."/>
            <person name="Weissenberger G."/>
            <person name="Zhu Y."/>
            <person name="Hemphill L."/>
            <person name="Shang Y."/>
            <person name="Youmans B."/>
            <person name="Ayvaz T."/>
            <person name="Ross M."/>
            <person name="Santibanez J."/>
            <person name="Aqrawi P."/>
            <person name="Gross S."/>
            <person name="Joshi V."/>
            <person name="Fowler G."/>
            <person name="Nazareth L."/>
            <person name="Reid J."/>
            <person name="Worley K."/>
            <person name="Petrosino J."/>
            <person name="Highlander S."/>
            <person name="Gibbs R."/>
        </authorList>
    </citation>
    <scope>NUCLEOTIDE SEQUENCE [LARGE SCALE GENOMIC DNA]</scope>
    <source>
        <strain evidence="2 3">ATCC 49175</strain>
    </source>
</reference>
<proteinExistence type="inferred from homology"/>
<dbReference type="eggNOG" id="COG3022">
    <property type="taxonomic scope" value="Bacteria"/>
</dbReference>
<dbReference type="GO" id="GO:0005829">
    <property type="term" value="C:cytosol"/>
    <property type="evidence" value="ECO:0007669"/>
    <property type="project" value="TreeGrafter"/>
</dbReference>
<evidence type="ECO:0000313" key="3">
    <source>
        <dbReference type="Proteomes" id="UP000005926"/>
    </source>
</evidence>
<dbReference type="STRING" id="638301.HMPREF0444_1681"/>
<sequence length="244" mass="27684">MNEGRTKMKFILSPAKEMNSDALEACDWEVSPAARKVVEAVSAVPEEDLTRVLGVKGKLLEENKAFIEGWKVAEAAPAIELYNGLAFRWLKQVDGWNEGLGYGSDHVRILSALYGAVAPDAYIKPYRLDMLRPLRVDGKSLKAYWKAEWAELFEEGETVVNCASDEFSTNLYRSRYNWIDVEFYERKEGKLKQHSTTSKKGRGLLVGFALREQVTDVKQLEAFREDGFAFDAELSTPEKLVFVR</sequence>
<comment type="similarity">
    <text evidence="1">Belongs to the UPF0246 family.</text>
</comment>
<dbReference type="Proteomes" id="UP000005926">
    <property type="component" value="Unassembled WGS sequence"/>
</dbReference>
<dbReference type="PANTHER" id="PTHR30283:SF4">
    <property type="entry name" value="PEROXIDE STRESS RESISTANCE PROTEIN YAAA"/>
    <property type="match status" value="1"/>
</dbReference>
<accession>C8NID6</accession>
<dbReference type="HOGENOM" id="CLU_061989_2_0_9"/>
<keyword evidence="3" id="KW-1185">Reference proteome</keyword>
<protein>
    <recommendedName>
        <fullName evidence="1">UPF0246 protein HMPREF0444_1681</fullName>
    </recommendedName>
</protein>
<dbReference type="Pfam" id="PF03883">
    <property type="entry name" value="H2O2_YaaD"/>
    <property type="match status" value="1"/>
</dbReference>
<dbReference type="EMBL" id="ACKZ01000028">
    <property type="protein sequence ID" value="EEW36562.1"/>
    <property type="molecule type" value="Genomic_DNA"/>
</dbReference>